<dbReference type="GO" id="GO:0046656">
    <property type="term" value="P:folic acid biosynthetic process"/>
    <property type="evidence" value="ECO:0007669"/>
    <property type="project" value="UniProtKB-KW"/>
</dbReference>
<dbReference type="KEGG" id="pcre:NCTC12858_01348"/>
<keyword evidence="9" id="KW-0289">Folate biosynthesis</keyword>
<comment type="pathway">
    <text evidence="1">Cofactor biosynthesis; tetrahydrofolate biosynthesis; 2-amino-4-hydroxy-6-hydroxymethyl-7,8-dihydropteridine diphosphate from 7,8-dihydroneopterin triphosphate: step 4/4.</text>
</comment>
<dbReference type="Gene3D" id="3.30.70.560">
    <property type="entry name" value="7,8-Dihydro-6-hydroxymethylpterin-pyrophosphokinase HPPK"/>
    <property type="match status" value="1"/>
</dbReference>
<feature type="domain" description="7,8-dihydro-6-hydroxymethylpterin-pyrophosphokinase" evidence="13">
    <location>
        <begin position="6"/>
        <end position="137"/>
    </location>
</feature>
<dbReference type="RefSeq" id="WP_023939439.1">
    <property type="nucleotide sequence ID" value="NZ_LS483447.1"/>
</dbReference>
<gene>
    <name evidence="14" type="primary">folK</name>
    <name evidence="14" type="ORF">NCTC12858_01348</name>
</gene>
<comment type="similarity">
    <text evidence="2">Belongs to the HPPK family.</text>
</comment>
<organism evidence="14 15">
    <name type="scientific">Porphyromonas crevioricanis</name>
    <dbReference type="NCBI Taxonomy" id="393921"/>
    <lineage>
        <taxon>Bacteria</taxon>
        <taxon>Pseudomonadati</taxon>
        <taxon>Bacteroidota</taxon>
        <taxon>Bacteroidia</taxon>
        <taxon>Bacteroidales</taxon>
        <taxon>Porphyromonadaceae</taxon>
        <taxon>Porphyromonas</taxon>
    </lineage>
</organism>
<name>A0A2X4PPN6_9PORP</name>
<evidence type="ECO:0000256" key="1">
    <source>
        <dbReference type="ARBA" id="ARBA00005051"/>
    </source>
</evidence>
<accession>A0A2X4PPN6</accession>
<proteinExistence type="inferred from homology"/>
<dbReference type="Pfam" id="PF01288">
    <property type="entry name" value="HPPK"/>
    <property type="match status" value="1"/>
</dbReference>
<keyword evidence="5 14" id="KW-0808">Transferase</keyword>
<evidence type="ECO:0000313" key="14">
    <source>
        <dbReference type="EMBL" id="SQH73488.1"/>
    </source>
</evidence>
<dbReference type="AlphaFoldDB" id="A0A2X4PPN6"/>
<dbReference type="InterPro" id="IPR035907">
    <property type="entry name" value="Hppk_sf"/>
</dbReference>
<reference evidence="14 15" key="1">
    <citation type="submission" date="2018-06" db="EMBL/GenBank/DDBJ databases">
        <authorList>
            <consortium name="Pathogen Informatics"/>
            <person name="Doyle S."/>
        </authorList>
    </citation>
    <scope>NUCLEOTIDE SEQUENCE [LARGE SCALE GENOMIC DNA]</scope>
    <source>
        <strain evidence="14 15">NCTC12858</strain>
    </source>
</reference>
<keyword evidence="6" id="KW-0547">Nucleotide-binding</keyword>
<dbReference type="NCBIfam" id="TIGR01498">
    <property type="entry name" value="folK"/>
    <property type="match status" value="1"/>
</dbReference>
<sequence length="172" mass="20079">MSTLCLGLGSNIGDRLNFLSQAVGYVREYADGLIEVSSVYRTQPLDFDTPNYFLNAVVLVYTERSLIDWLYFTQKVEREMGRTAKSVNKKYSDRIIDIDLLLYDRQEWHVCSPQALFIPHPEMHKRAFVLYPLAELFPDWVHPSLGYRVVELRDTLDRLSDERPVLIKDFSL</sequence>
<dbReference type="CDD" id="cd00483">
    <property type="entry name" value="HPPK"/>
    <property type="match status" value="1"/>
</dbReference>
<evidence type="ECO:0000256" key="2">
    <source>
        <dbReference type="ARBA" id="ARBA00005810"/>
    </source>
</evidence>
<dbReference type="PANTHER" id="PTHR43071">
    <property type="entry name" value="2-AMINO-4-HYDROXY-6-HYDROXYMETHYLDIHYDROPTERIDINE PYROPHOSPHOKINASE"/>
    <property type="match status" value="1"/>
</dbReference>
<dbReference type="UniPathway" id="UPA00077">
    <property type="reaction ID" value="UER00155"/>
</dbReference>
<evidence type="ECO:0000256" key="11">
    <source>
        <dbReference type="ARBA" id="ARBA00029766"/>
    </source>
</evidence>
<protein>
    <recommendedName>
        <fullName evidence="4">2-amino-4-hydroxy-6-hydroxymethyldihydropteridine pyrophosphokinase</fullName>
        <ecNumber evidence="3">2.7.6.3</ecNumber>
    </recommendedName>
    <alternativeName>
        <fullName evidence="11">6-hydroxymethyl-7,8-dihydropterin pyrophosphokinase</fullName>
    </alternativeName>
    <alternativeName>
        <fullName evidence="12">7,8-dihydro-6-hydroxymethylpterin-pyrophosphokinase</fullName>
    </alternativeName>
</protein>
<dbReference type="PANTHER" id="PTHR43071:SF1">
    <property type="entry name" value="2-AMINO-4-HYDROXY-6-HYDROXYMETHYLDIHYDROPTERIDINE PYROPHOSPHOKINASE"/>
    <property type="match status" value="1"/>
</dbReference>
<evidence type="ECO:0000256" key="12">
    <source>
        <dbReference type="ARBA" id="ARBA00033413"/>
    </source>
</evidence>
<evidence type="ECO:0000256" key="5">
    <source>
        <dbReference type="ARBA" id="ARBA00022679"/>
    </source>
</evidence>
<dbReference type="EC" id="2.7.6.3" evidence="3"/>
<evidence type="ECO:0000256" key="9">
    <source>
        <dbReference type="ARBA" id="ARBA00022909"/>
    </source>
</evidence>
<dbReference type="GO" id="GO:0016301">
    <property type="term" value="F:kinase activity"/>
    <property type="evidence" value="ECO:0007669"/>
    <property type="project" value="UniProtKB-KW"/>
</dbReference>
<comment type="function">
    <text evidence="10">Catalyzes the transfer of pyrophosphate from adenosine triphosphate (ATP) to 6-hydroxymethyl-7,8-dihydropterin, an enzymatic step in folate biosynthesis pathway.</text>
</comment>
<evidence type="ECO:0000256" key="3">
    <source>
        <dbReference type="ARBA" id="ARBA00013253"/>
    </source>
</evidence>
<evidence type="ECO:0000259" key="13">
    <source>
        <dbReference type="Pfam" id="PF01288"/>
    </source>
</evidence>
<keyword evidence="15" id="KW-1185">Reference proteome</keyword>
<evidence type="ECO:0000256" key="4">
    <source>
        <dbReference type="ARBA" id="ARBA00016218"/>
    </source>
</evidence>
<evidence type="ECO:0000256" key="10">
    <source>
        <dbReference type="ARBA" id="ARBA00029409"/>
    </source>
</evidence>
<evidence type="ECO:0000256" key="7">
    <source>
        <dbReference type="ARBA" id="ARBA00022777"/>
    </source>
</evidence>
<evidence type="ECO:0000256" key="6">
    <source>
        <dbReference type="ARBA" id="ARBA00022741"/>
    </source>
</evidence>
<evidence type="ECO:0000313" key="15">
    <source>
        <dbReference type="Proteomes" id="UP000249300"/>
    </source>
</evidence>
<dbReference type="GO" id="GO:0003848">
    <property type="term" value="F:2-amino-4-hydroxy-6-hydroxymethyldihydropteridine diphosphokinase activity"/>
    <property type="evidence" value="ECO:0007669"/>
    <property type="project" value="UniProtKB-EC"/>
</dbReference>
<dbReference type="EMBL" id="LS483447">
    <property type="protein sequence ID" value="SQH73488.1"/>
    <property type="molecule type" value="Genomic_DNA"/>
</dbReference>
<dbReference type="GO" id="GO:0046654">
    <property type="term" value="P:tetrahydrofolate biosynthetic process"/>
    <property type="evidence" value="ECO:0007669"/>
    <property type="project" value="UniProtKB-UniPathway"/>
</dbReference>
<dbReference type="SUPFAM" id="SSF55083">
    <property type="entry name" value="6-hydroxymethyl-7,8-dihydropterin pyrophosphokinase, HPPK"/>
    <property type="match status" value="1"/>
</dbReference>
<keyword evidence="7 14" id="KW-0418">Kinase</keyword>
<evidence type="ECO:0000256" key="8">
    <source>
        <dbReference type="ARBA" id="ARBA00022840"/>
    </source>
</evidence>
<dbReference type="GO" id="GO:0005524">
    <property type="term" value="F:ATP binding"/>
    <property type="evidence" value="ECO:0007669"/>
    <property type="project" value="UniProtKB-KW"/>
</dbReference>
<dbReference type="Proteomes" id="UP000249300">
    <property type="component" value="Chromosome 1"/>
</dbReference>
<dbReference type="InterPro" id="IPR000550">
    <property type="entry name" value="Hppk"/>
</dbReference>
<keyword evidence="8" id="KW-0067">ATP-binding</keyword>